<dbReference type="NCBIfam" id="TIGR00801">
    <property type="entry name" value="ncs2"/>
    <property type="match status" value="1"/>
</dbReference>
<name>A0A0H5C070_CYBJN</name>
<organism evidence="9 10">
    <name type="scientific">Cyberlindnera jadinii (strain ATCC 18201 / CBS 1600 / BCRC 20928 / JCM 3617 / NBRC 0987 / NRRL Y-1542)</name>
    <name type="common">Torula yeast</name>
    <name type="synonym">Candida utilis</name>
    <dbReference type="NCBI Taxonomy" id="983966"/>
    <lineage>
        <taxon>Eukaryota</taxon>
        <taxon>Fungi</taxon>
        <taxon>Dikarya</taxon>
        <taxon>Ascomycota</taxon>
        <taxon>Saccharomycotina</taxon>
        <taxon>Saccharomycetes</taxon>
        <taxon>Phaffomycetales</taxon>
        <taxon>Phaffomycetaceae</taxon>
        <taxon>Cyberlindnera</taxon>
    </lineage>
</organism>
<comment type="subcellular location">
    <subcellularLocation>
        <location evidence="1">Membrane</location>
        <topology evidence="1">Multi-pass membrane protein</topology>
    </subcellularLocation>
</comment>
<dbReference type="InterPro" id="IPR006042">
    <property type="entry name" value="Xan_ur_permease"/>
</dbReference>
<feature type="transmembrane region" description="Helical" evidence="8">
    <location>
        <begin position="282"/>
        <end position="301"/>
    </location>
</feature>
<dbReference type="EMBL" id="CDQK01000001">
    <property type="protein sequence ID" value="CEP21165.1"/>
    <property type="molecule type" value="Genomic_DNA"/>
</dbReference>
<reference evidence="10" key="1">
    <citation type="journal article" date="2015" name="J. Biotechnol.">
        <title>The structure of the Cyberlindnera jadinii genome and its relation to Candida utilis analyzed by the occurrence of single nucleotide polymorphisms.</title>
        <authorList>
            <person name="Rupp O."/>
            <person name="Brinkrolf K."/>
            <person name="Buerth C."/>
            <person name="Kunigo M."/>
            <person name="Schneider J."/>
            <person name="Jaenicke S."/>
            <person name="Goesmann A."/>
            <person name="Puehler A."/>
            <person name="Jaeger K.-E."/>
            <person name="Ernst J.F."/>
        </authorList>
    </citation>
    <scope>NUCLEOTIDE SEQUENCE [LARGE SCALE GENOMIC DNA]</scope>
    <source>
        <strain evidence="10">ATCC 18201 / CBS 1600 / BCRC 20928 / JCM 3617 / NBRC 0987 / NRRL Y-1542</strain>
    </source>
</reference>
<evidence type="ECO:0000256" key="8">
    <source>
        <dbReference type="SAM" id="Phobius"/>
    </source>
</evidence>
<feature type="transmembrane region" description="Helical" evidence="8">
    <location>
        <begin position="251"/>
        <end position="270"/>
    </location>
</feature>
<feature type="transmembrane region" description="Helical" evidence="8">
    <location>
        <begin position="467"/>
        <end position="486"/>
    </location>
</feature>
<dbReference type="Pfam" id="PF00860">
    <property type="entry name" value="Xan_ur_permease"/>
    <property type="match status" value="1"/>
</dbReference>
<feature type="transmembrane region" description="Helical" evidence="8">
    <location>
        <begin position="506"/>
        <end position="528"/>
    </location>
</feature>
<feature type="transmembrane region" description="Helical" evidence="8">
    <location>
        <begin position="99"/>
        <end position="116"/>
    </location>
</feature>
<dbReference type="GO" id="GO:0042907">
    <property type="term" value="F:xanthine transmembrane transporter activity"/>
    <property type="evidence" value="ECO:0007669"/>
    <property type="project" value="TreeGrafter"/>
</dbReference>
<comment type="similarity">
    <text evidence="2">Belongs to the nucleobase:cation symporter-2 (NCS2) (TC 2.A.40) family.</text>
</comment>
<feature type="transmembrane region" description="Helical" evidence="8">
    <location>
        <begin position="321"/>
        <end position="340"/>
    </location>
</feature>
<sequence>MSSVLSFKDHCKFTAQRAVRKFTTRDGLLGDYNYKFLFTPRLPFTKRTKVSQPFFGLNDEMPVVLGLILGLQHSLAMLAGVITPPLIISYSVNATTETQQYFVSTSLIVSALLSVIQITRFHIYKTPYYLGSGMLSVVGTSFGVIVVVQKVLPIMYNSGFCPVSEDGTQLPCPDGYGAILGTSCVCSLLEISMSFIPPRFLKKLFPATVTGTVVLLMGVSLIKAGFQDWVGGSGCVDAICPSEGAPRAAEWGSAQFIGLGFLVYVTIIIAEKWGAPIMKSCSVILGLLVGCIVAAACGYFDRSSIDAANVASFIWVETFRLSVYGPAVLPMLIVYVVLCVETIGDLTATSEVSRLEVEGPAYESRIQGGVLADGFNGLIAGLCTITPMSTFAQNNGVISITKCANRTAGYWCCLFLLIMGIFTKFAASLVAIPKPVLGGMTSFLFTSVAVSGVRIIATCKFTRRDRFVLTAALLPGFGAILVPNWFDNVFHYSGTNTALQGFLDAIVVIMESSYAMGGIIATILNLMLPEMNDDDGDDEIPDDLSKDFDELQMDDYVQQYDDLDKQAESSQKIKHLKSGSTSHTTTYEGRSSNINDHTE</sequence>
<keyword evidence="4 8" id="KW-0812">Transmembrane</keyword>
<feature type="transmembrane region" description="Helical" evidence="8">
    <location>
        <begin position="204"/>
        <end position="222"/>
    </location>
</feature>
<feature type="transmembrane region" description="Helical" evidence="8">
    <location>
        <begin position="408"/>
        <end position="430"/>
    </location>
</feature>
<dbReference type="PANTHER" id="PTHR42810">
    <property type="entry name" value="PURINE PERMEASE C1399.01C-RELATED"/>
    <property type="match status" value="1"/>
</dbReference>
<keyword evidence="5 8" id="KW-1133">Transmembrane helix</keyword>
<accession>A0A0H5C070</accession>
<feature type="transmembrane region" description="Helical" evidence="8">
    <location>
        <begin position="436"/>
        <end position="455"/>
    </location>
</feature>
<dbReference type="InterPro" id="IPR006043">
    <property type="entry name" value="NCS2"/>
</dbReference>
<keyword evidence="3" id="KW-0813">Transport</keyword>
<gene>
    <name evidence="9" type="primary">UAP2</name>
    <name evidence="9" type="ORF">BN1211_1194</name>
</gene>
<dbReference type="GO" id="GO:0005886">
    <property type="term" value="C:plasma membrane"/>
    <property type="evidence" value="ECO:0007669"/>
    <property type="project" value="TreeGrafter"/>
</dbReference>
<evidence type="ECO:0000256" key="6">
    <source>
        <dbReference type="ARBA" id="ARBA00023136"/>
    </source>
</evidence>
<evidence type="ECO:0000256" key="2">
    <source>
        <dbReference type="ARBA" id="ARBA00008821"/>
    </source>
</evidence>
<evidence type="ECO:0000313" key="9">
    <source>
        <dbReference type="EMBL" id="CEP21165.1"/>
    </source>
</evidence>
<dbReference type="Proteomes" id="UP000038830">
    <property type="component" value="Unassembled WGS sequence"/>
</dbReference>
<protein>
    <submittedName>
        <fullName evidence="9">UAP2 protein</fullName>
    </submittedName>
</protein>
<evidence type="ECO:0000313" key="10">
    <source>
        <dbReference type="Proteomes" id="UP000038830"/>
    </source>
</evidence>
<evidence type="ECO:0000256" key="3">
    <source>
        <dbReference type="ARBA" id="ARBA00022448"/>
    </source>
</evidence>
<feature type="compositionally biased region" description="Polar residues" evidence="7">
    <location>
        <begin position="578"/>
        <end position="599"/>
    </location>
</feature>
<evidence type="ECO:0000256" key="4">
    <source>
        <dbReference type="ARBA" id="ARBA00022692"/>
    </source>
</evidence>
<dbReference type="AlphaFoldDB" id="A0A0H5C070"/>
<proteinExistence type="inferred from homology"/>
<evidence type="ECO:0000256" key="1">
    <source>
        <dbReference type="ARBA" id="ARBA00004141"/>
    </source>
</evidence>
<feature type="transmembrane region" description="Helical" evidence="8">
    <location>
        <begin position="128"/>
        <end position="156"/>
    </location>
</feature>
<feature type="transmembrane region" description="Helical" evidence="8">
    <location>
        <begin position="63"/>
        <end position="87"/>
    </location>
</feature>
<keyword evidence="6 8" id="KW-0472">Membrane</keyword>
<feature type="region of interest" description="Disordered" evidence="7">
    <location>
        <begin position="568"/>
        <end position="599"/>
    </location>
</feature>
<dbReference type="GO" id="GO:0000324">
    <property type="term" value="C:fungal-type vacuole"/>
    <property type="evidence" value="ECO:0007669"/>
    <property type="project" value="TreeGrafter"/>
</dbReference>
<evidence type="ECO:0000256" key="5">
    <source>
        <dbReference type="ARBA" id="ARBA00022989"/>
    </source>
</evidence>
<dbReference type="PANTHER" id="PTHR42810:SF2">
    <property type="entry name" value="PURINE PERMEASE C1399.01C-RELATED"/>
    <property type="match status" value="1"/>
</dbReference>
<evidence type="ECO:0000256" key="7">
    <source>
        <dbReference type="SAM" id="MobiDB-lite"/>
    </source>
</evidence>